<dbReference type="Proteomes" id="UP000800082">
    <property type="component" value="Unassembled WGS sequence"/>
</dbReference>
<dbReference type="EMBL" id="ML978961">
    <property type="protein sequence ID" value="KAF1931141.1"/>
    <property type="molecule type" value="Genomic_DNA"/>
</dbReference>
<feature type="region of interest" description="Disordered" evidence="1">
    <location>
        <begin position="44"/>
        <end position="68"/>
    </location>
</feature>
<evidence type="ECO:0000313" key="3">
    <source>
        <dbReference type="Proteomes" id="UP000800082"/>
    </source>
</evidence>
<dbReference type="AlphaFoldDB" id="A0A6A5RRT1"/>
<dbReference type="OrthoDB" id="191139at2759"/>
<proteinExistence type="predicted"/>
<evidence type="ECO:0000313" key="2">
    <source>
        <dbReference type="EMBL" id="KAF1931141.1"/>
    </source>
</evidence>
<name>A0A6A5RRT1_9PLEO</name>
<reference evidence="2" key="1">
    <citation type="journal article" date="2020" name="Stud. Mycol.">
        <title>101 Dothideomycetes genomes: a test case for predicting lifestyles and emergence of pathogens.</title>
        <authorList>
            <person name="Haridas S."/>
            <person name="Albert R."/>
            <person name="Binder M."/>
            <person name="Bloem J."/>
            <person name="Labutti K."/>
            <person name="Salamov A."/>
            <person name="Andreopoulos B."/>
            <person name="Baker S."/>
            <person name="Barry K."/>
            <person name="Bills G."/>
            <person name="Bluhm B."/>
            <person name="Cannon C."/>
            <person name="Castanera R."/>
            <person name="Culley D."/>
            <person name="Daum C."/>
            <person name="Ezra D."/>
            <person name="Gonzalez J."/>
            <person name="Henrissat B."/>
            <person name="Kuo A."/>
            <person name="Liang C."/>
            <person name="Lipzen A."/>
            <person name="Lutzoni F."/>
            <person name="Magnuson J."/>
            <person name="Mondo S."/>
            <person name="Nolan M."/>
            <person name="Ohm R."/>
            <person name="Pangilinan J."/>
            <person name="Park H.-J."/>
            <person name="Ramirez L."/>
            <person name="Alfaro M."/>
            <person name="Sun H."/>
            <person name="Tritt A."/>
            <person name="Yoshinaga Y."/>
            <person name="Zwiers L.-H."/>
            <person name="Turgeon B."/>
            <person name="Goodwin S."/>
            <person name="Spatafora J."/>
            <person name="Crous P."/>
            <person name="Grigoriev I."/>
        </authorList>
    </citation>
    <scope>NUCLEOTIDE SEQUENCE</scope>
    <source>
        <strain evidence="2">CBS 183.55</strain>
    </source>
</reference>
<dbReference type="RefSeq" id="XP_033451389.1">
    <property type="nucleotide sequence ID" value="XM_033595471.1"/>
</dbReference>
<gene>
    <name evidence="2" type="ORF">M421DRAFT_57104</name>
</gene>
<keyword evidence="3" id="KW-1185">Reference proteome</keyword>
<protein>
    <submittedName>
        <fullName evidence="2">Uncharacterized protein</fullName>
    </submittedName>
</protein>
<organism evidence="2 3">
    <name type="scientific">Didymella exigua CBS 183.55</name>
    <dbReference type="NCBI Taxonomy" id="1150837"/>
    <lineage>
        <taxon>Eukaryota</taxon>
        <taxon>Fungi</taxon>
        <taxon>Dikarya</taxon>
        <taxon>Ascomycota</taxon>
        <taxon>Pezizomycotina</taxon>
        <taxon>Dothideomycetes</taxon>
        <taxon>Pleosporomycetidae</taxon>
        <taxon>Pleosporales</taxon>
        <taxon>Pleosporineae</taxon>
        <taxon>Didymellaceae</taxon>
        <taxon>Didymella</taxon>
    </lineage>
</organism>
<evidence type="ECO:0000256" key="1">
    <source>
        <dbReference type="SAM" id="MobiDB-lite"/>
    </source>
</evidence>
<feature type="compositionally biased region" description="Basic and acidic residues" evidence="1">
    <location>
        <begin position="58"/>
        <end position="68"/>
    </location>
</feature>
<sequence>MGVDTAADPPVRRPPPPLPNRRAEPAGDDLWGKCNKKGCTLSSAMQANDAGAGSVYSPKRDTARSPFRGTDDLRRWNWNLSPPEKIDESFHDFYRTWGIGEALTGLGVSEYSDVFDGGEHRVISIDHREYGLLGESVDEQSYDVDGKSYRATGASYAFSIDVKDGVIMSLNRVSPRYASRDRKPPVPSDQWPALRQFSDIAWIGWDSMTEGDEIKGLRYLLSVGIVNTETKQVTRRALDAKGWVLSPWPGHTFERNWPETKALVGTPNLLGFAYFLTEHKDVLGNMFVDKVQVFQSDTTSRNPSIVMHLLQPRARRKIQQRDGNKMIAVEVVEVMELHPLWAKL</sequence>
<accession>A0A6A5RRT1</accession>
<dbReference type="GeneID" id="54353138"/>
<feature type="region of interest" description="Disordered" evidence="1">
    <location>
        <begin position="1"/>
        <end position="30"/>
    </location>
</feature>